<feature type="transmembrane region" description="Helical" evidence="1">
    <location>
        <begin position="216"/>
        <end position="243"/>
    </location>
</feature>
<protein>
    <submittedName>
        <fullName evidence="2">DUF3667 domain-containing protein</fullName>
    </submittedName>
</protein>
<keyword evidence="3" id="KW-1185">Reference proteome</keyword>
<feature type="transmembrane region" description="Helical" evidence="1">
    <location>
        <begin position="157"/>
        <end position="182"/>
    </location>
</feature>
<name>A0ABU2KF20_9FLAO</name>
<dbReference type="Proteomes" id="UP001182991">
    <property type="component" value="Unassembled WGS sequence"/>
</dbReference>
<keyword evidence="1" id="KW-0472">Membrane</keyword>
<dbReference type="Pfam" id="PF12412">
    <property type="entry name" value="DUF3667"/>
    <property type="match status" value="1"/>
</dbReference>
<gene>
    <name evidence="2" type="ORF">RLT85_01270</name>
</gene>
<sequence>MKCKNCSSQLSTENNYCEHCGAKVINYRLSLKQLWGEFKLNFLSFDHTFFNTFWSLLTQPQHVINSYIGGTRKKYLNVVSFFVIALTLVGFQLFIQRKFYPESLQVGTMFGTDFFGTNLDWIYENYSLIQLVNLPLYAFIAKLSFFNYKKFNYTEHLVVMTYLTAENTILTSIFLLIAVNFGGNMYELSNYFNLFFFLYTCYAYKKLYPLRWIELFTATVLFITIITILMVFLTMVGVGYAFMTN</sequence>
<organism evidence="2 3">
    <name type="scientific">Mesonia ostreae</name>
    <dbReference type="NCBI Taxonomy" id="861110"/>
    <lineage>
        <taxon>Bacteria</taxon>
        <taxon>Pseudomonadati</taxon>
        <taxon>Bacteroidota</taxon>
        <taxon>Flavobacteriia</taxon>
        <taxon>Flavobacteriales</taxon>
        <taxon>Flavobacteriaceae</taxon>
        <taxon>Mesonia</taxon>
    </lineage>
</organism>
<feature type="transmembrane region" description="Helical" evidence="1">
    <location>
        <begin position="126"/>
        <end position="145"/>
    </location>
</feature>
<keyword evidence="1" id="KW-0812">Transmembrane</keyword>
<keyword evidence="1" id="KW-1133">Transmembrane helix</keyword>
<comment type="caution">
    <text evidence="2">The sequence shown here is derived from an EMBL/GenBank/DDBJ whole genome shotgun (WGS) entry which is preliminary data.</text>
</comment>
<dbReference type="EMBL" id="JAVRBG010000001">
    <property type="protein sequence ID" value="MDT0293258.1"/>
    <property type="molecule type" value="Genomic_DNA"/>
</dbReference>
<reference evidence="3" key="1">
    <citation type="submission" date="2023-07" db="EMBL/GenBank/DDBJ databases">
        <title>Isolating and identifying novel microbial strains from the Mariana Trench.</title>
        <authorList>
            <person name="Fu H."/>
        </authorList>
    </citation>
    <scope>NUCLEOTIDE SEQUENCE [LARGE SCALE GENOMIC DNA]</scope>
    <source>
        <strain evidence="3">T-y2</strain>
    </source>
</reference>
<evidence type="ECO:0000256" key="1">
    <source>
        <dbReference type="SAM" id="Phobius"/>
    </source>
</evidence>
<evidence type="ECO:0000313" key="3">
    <source>
        <dbReference type="Proteomes" id="UP001182991"/>
    </source>
</evidence>
<dbReference type="InterPro" id="IPR022134">
    <property type="entry name" value="DUF3667"/>
</dbReference>
<feature type="transmembrane region" description="Helical" evidence="1">
    <location>
        <begin position="75"/>
        <end position="95"/>
    </location>
</feature>
<proteinExistence type="predicted"/>
<accession>A0ABU2KF20</accession>
<dbReference type="RefSeq" id="WP_311400231.1">
    <property type="nucleotide sequence ID" value="NZ_JAVRBG010000001.1"/>
</dbReference>
<evidence type="ECO:0000313" key="2">
    <source>
        <dbReference type="EMBL" id="MDT0293258.1"/>
    </source>
</evidence>